<evidence type="ECO:0000313" key="1">
    <source>
        <dbReference type="EMBL" id="CAG8856465.1"/>
    </source>
</evidence>
<feature type="non-terminal residue" evidence="1">
    <location>
        <position position="76"/>
    </location>
</feature>
<organism evidence="1 2">
    <name type="scientific">Gigaspora margarita</name>
    <dbReference type="NCBI Taxonomy" id="4874"/>
    <lineage>
        <taxon>Eukaryota</taxon>
        <taxon>Fungi</taxon>
        <taxon>Fungi incertae sedis</taxon>
        <taxon>Mucoromycota</taxon>
        <taxon>Glomeromycotina</taxon>
        <taxon>Glomeromycetes</taxon>
        <taxon>Diversisporales</taxon>
        <taxon>Gigasporaceae</taxon>
        <taxon>Gigaspora</taxon>
    </lineage>
</organism>
<gene>
    <name evidence="1" type="ORF">GMARGA_LOCUS45286</name>
</gene>
<sequence length="76" mass="8641">TADDFFASYKAKKDLAPEALLSFEHFFSSLNKFFDLFEDLTEDIVTGNTMFSDISINMNPEESGDYNTDNGNCYCK</sequence>
<dbReference type="Proteomes" id="UP000789901">
    <property type="component" value="Unassembled WGS sequence"/>
</dbReference>
<proteinExistence type="predicted"/>
<feature type="non-terminal residue" evidence="1">
    <location>
        <position position="1"/>
    </location>
</feature>
<protein>
    <submittedName>
        <fullName evidence="1">22077_t:CDS:1</fullName>
    </submittedName>
</protein>
<reference evidence="1 2" key="1">
    <citation type="submission" date="2021-06" db="EMBL/GenBank/DDBJ databases">
        <authorList>
            <person name="Kallberg Y."/>
            <person name="Tangrot J."/>
            <person name="Rosling A."/>
        </authorList>
    </citation>
    <scope>NUCLEOTIDE SEQUENCE [LARGE SCALE GENOMIC DNA]</scope>
    <source>
        <strain evidence="1 2">120-4 pot B 10/14</strain>
    </source>
</reference>
<evidence type="ECO:0000313" key="2">
    <source>
        <dbReference type="Proteomes" id="UP000789901"/>
    </source>
</evidence>
<name>A0ABN7XP27_GIGMA</name>
<comment type="caution">
    <text evidence="1">The sequence shown here is derived from an EMBL/GenBank/DDBJ whole genome shotgun (WGS) entry which is preliminary data.</text>
</comment>
<keyword evidence="2" id="KW-1185">Reference proteome</keyword>
<accession>A0ABN7XP27</accession>
<dbReference type="EMBL" id="CAJVQB010160380">
    <property type="protein sequence ID" value="CAG8856465.1"/>
    <property type="molecule type" value="Genomic_DNA"/>
</dbReference>